<dbReference type="eggNOG" id="ENOG502QU5D">
    <property type="taxonomic scope" value="Eukaryota"/>
</dbReference>
<dbReference type="PANTHER" id="PTHR31636">
    <property type="entry name" value="OSJNBA0084A10.13 PROTEIN-RELATED"/>
    <property type="match status" value="1"/>
</dbReference>
<evidence type="ECO:0000256" key="2">
    <source>
        <dbReference type="ARBA" id="ARBA00023163"/>
    </source>
</evidence>
<dbReference type="Pfam" id="PF03514">
    <property type="entry name" value="GRAS"/>
    <property type="match status" value="1"/>
</dbReference>
<feature type="region of interest" description="Disordered" evidence="4">
    <location>
        <begin position="1"/>
        <end position="88"/>
    </location>
</feature>
<dbReference type="InterPro" id="IPR005202">
    <property type="entry name" value="TF_GRAS"/>
</dbReference>
<comment type="caution">
    <text evidence="3">Lacks conserved residue(s) required for the propagation of feature annotation.</text>
</comment>
<proteinExistence type="inferred from homology"/>
<evidence type="ECO:0000313" key="6">
    <source>
        <dbReference type="EnsemblPlants" id="KQK19660"/>
    </source>
</evidence>
<protein>
    <submittedName>
        <fullName evidence="5 6">Uncharacterized protein</fullName>
    </submittedName>
</protein>
<comment type="similarity">
    <text evidence="3">Belongs to the GRAS family.</text>
</comment>
<dbReference type="GO" id="GO:0005634">
    <property type="term" value="C:nucleus"/>
    <property type="evidence" value="ECO:0000318"/>
    <property type="project" value="GO_Central"/>
</dbReference>
<dbReference type="PROSITE" id="PS50985">
    <property type="entry name" value="GRAS"/>
    <property type="match status" value="1"/>
</dbReference>
<feature type="region of interest" description="SAW" evidence="3">
    <location>
        <begin position="530"/>
        <end position="609"/>
    </location>
</feature>
<dbReference type="RefSeq" id="XP_003557108.1">
    <property type="nucleotide sequence ID" value="XM_003557060.4"/>
</dbReference>
<organism evidence="5">
    <name type="scientific">Brachypodium distachyon</name>
    <name type="common">Purple false brome</name>
    <name type="synonym">Trachynia distachya</name>
    <dbReference type="NCBI Taxonomy" id="15368"/>
    <lineage>
        <taxon>Eukaryota</taxon>
        <taxon>Viridiplantae</taxon>
        <taxon>Streptophyta</taxon>
        <taxon>Embryophyta</taxon>
        <taxon>Tracheophyta</taxon>
        <taxon>Spermatophyta</taxon>
        <taxon>Magnoliopsida</taxon>
        <taxon>Liliopsida</taxon>
        <taxon>Poales</taxon>
        <taxon>Poaceae</taxon>
        <taxon>BOP clade</taxon>
        <taxon>Pooideae</taxon>
        <taxon>Stipodae</taxon>
        <taxon>Brachypodieae</taxon>
        <taxon>Brachypodium</taxon>
    </lineage>
</organism>
<accession>I1H154</accession>
<reference evidence="6" key="3">
    <citation type="submission" date="2018-08" db="UniProtKB">
        <authorList>
            <consortium name="EnsemblPlants"/>
        </authorList>
    </citation>
    <scope>IDENTIFICATION</scope>
    <source>
        <strain evidence="6">cv. Bd21</strain>
    </source>
</reference>
<keyword evidence="1" id="KW-0805">Transcription regulation</keyword>
<evidence type="ECO:0000256" key="3">
    <source>
        <dbReference type="PROSITE-ProRule" id="PRU01191"/>
    </source>
</evidence>
<dbReference type="EnsemblPlants" id="KQK19660">
    <property type="protein sequence ID" value="KQK19660"/>
    <property type="gene ID" value="BRADI_1g49630v3"/>
</dbReference>
<dbReference type="GO" id="GO:0003700">
    <property type="term" value="F:DNA-binding transcription factor activity"/>
    <property type="evidence" value="ECO:0000318"/>
    <property type="project" value="GO_Central"/>
</dbReference>
<evidence type="ECO:0000256" key="1">
    <source>
        <dbReference type="ARBA" id="ARBA00023015"/>
    </source>
</evidence>
<reference evidence="5" key="2">
    <citation type="submission" date="2017-06" db="EMBL/GenBank/DDBJ databases">
        <title>WGS assembly of Brachypodium distachyon.</title>
        <authorList>
            <consortium name="The International Brachypodium Initiative"/>
            <person name="Lucas S."/>
            <person name="Harmon-Smith M."/>
            <person name="Lail K."/>
            <person name="Tice H."/>
            <person name="Grimwood J."/>
            <person name="Bruce D."/>
            <person name="Barry K."/>
            <person name="Shu S."/>
            <person name="Lindquist E."/>
            <person name="Wang M."/>
            <person name="Pitluck S."/>
            <person name="Vogel J.P."/>
            <person name="Garvin D.F."/>
            <person name="Mockler T.C."/>
            <person name="Schmutz J."/>
            <person name="Rokhsar D."/>
            <person name="Bevan M.W."/>
        </authorList>
    </citation>
    <scope>NUCLEOTIDE SEQUENCE</scope>
    <source>
        <strain evidence="5">Bd21</strain>
    </source>
</reference>
<reference evidence="5 6" key="1">
    <citation type="journal article" date="2010" name="Nature">
        <title>Genome sequencing and analysis of the model grass Brachypodium distachyon.</title>
        <authorList>
            <consortium name="International Brachypodium Initiative"/>
        </authorList>
    </citation>
    <scope>NUCLEOTIDE SEQUENCE [LARGE SCALE GENOMIC DNA]</scope>
    <source>
        <strain evidence="5">Bd21</strain>
        <strain evidence="6">cv. Bd21</strain>
    </source>
</reference>
<evidence type="ECO:0000256" key="4">
    <source>
        <dbReference type="SAM" id="MobiDB-lite"/>
    </source>
</evidence>
<dbReference type="HOGENOM" id="CLU_016521_0_0_1"/>
<feature type="region of interest" description="PFYRE" evidence="3">
    <location>
        <begin position="436"/>
        <end position="527"/>
    </location>
</feature>
<feature type="short sequence motif" description="VHIID" evidence="3">
    <location>
        <begin position="349"/>
        <end position="353"/>
    </location>
</feature>
<dbReference type="OrthoDB" id="1902659at2759"/>
<name>I1H154_BRADI</name>
<dbReference type="GeneID" id="100822666"/>
<dbReference type="Proteomes" id="UP000008810">
    <property type="component" value="Chromosome 1"/>
</dbReference>
<sequence length="631" mass="66995">MLAGFSLSSRHQMSSTAQRLPCGFSKRGGRGHGEGGAAAPRVAGDGRGGSSGACSFRAHPAPPVSQAVSWGATATAKPEPCVGDVGGGGWERRSRALKRAHDEAAAVDEQEEGEYGAVARAKRTRMMGGAGDEVWFHKSIAGPMPMIQAAAGGEEEEEEEKVFLVPSAAAFPHGMIHAAAAGAGTSTLAPAKEEEYSKSPSSHSSSSSGTDGGSSAAMPLVMASSSQPELEALELVRALMVCAESLGAGNHEAANYYLARLGESASPSGPTPLHRLAAYFAEALAIRAATTWPHLFHVSPPRHLTDLTDDEEEDAVALRVLNSVTPIPRFLHFTLNERLLREFDGHDRVHVIDFDIKQGLQWPSLLQSLAARRPDPPAHVRITGVGPSKLELQETGARLSAVAASLGLAFEFHAVVELRLEDVRLWMLHVKRGERVAVNCVLAAHRLLRDGGAMAAFLSLARSTGADLLLLGEHEAEGLNGGRWEPRFARALRHYAALFDAVGAAGLDAASPARINAEEMFAREIRNAVAFEGADRCERHEGFPQWRRRMEDGGFRNAGFGDREAMQGRMIARMVAPPGNYGVRAQGDDGEGLTLQWLDNPLYTVSAWTPAGDGAGSTVSASTTASHSLQS</sequence>
<gene>
    <name evidence="6" type="primary">LOC100822666</name>
    <name evidence="5" type="ORF">BRADI_1g49630v3</name>
</gene>
<dbReference type="OMA" id="AFPHAGT"/>
<feature type="compositionally biased region" description="Polar residues" evidence="4">
    <location>
        <begin position="1"/>
        <end position="18"/>
    </location>
</feature>
<feature type="compositionally biased region" description="Low complexity" evidence="4">
    <location>
        <begin position="198"/>
        <end position="215"/>
    </location>
</feature>
<dbReference type="GO" id="GO:0006355">
    <property type="term" value="P:regulation of DNA-templated transcription"/>
    <property type="evidence" value="ECO:0000318"/>
    <property type="project" value="GO_Central"/>
</dbReference>
<keyword evidence="2" id="KW-0804">Transcription</keyword>
<dbReference type="EMBL" id="CM000880">
    <property type="protein sequence ID" value="KQK19660.1"/>
    <property type="molecule type" value="Genomic_DNA"/>
</dbReference>
<keyword evidence="7" id="KW-1185">Reference proteome</keyword>
<dbReference type="AlphaFoldDB" id="I1H154"/>
<evidence type="ECO:0000313" key="7">
    <source>
        <dbReference type="Proteomes" id="UP000008810"/>
    </source>
</evidence>
<feature type="region of interest" description="Leucine repeat II (LRII)" evidence="3">
    <location>
        <begin position="394"/>
        <end position="426"/>
    </location>
</feature>
<dbReference type="KEGG" id="bdi:100822666"/>
<dbReference type="STRING" id="15368.I1H154"/>
<evidence type="ECO:0000313" key="5">
    <source>
        <dbReference type="EMBL" id="KQK19660.1"/>
    </source>
</evidence>
<feature type="region of interest" description="Disordered" evidence="4">
    <location>
        <begin position="190"/>
        <end position="218"/>
    </location>
</feature>
<dbReference type="GO" id="GO:0043565">
    <property type="term" value="F:sequence-specific DNA binding"/>
    <property type="evidence" value="ECO:0000318"/>
    <property type="project" value="GO_Central"/>
</dbReference>
<dbReference type="Gramene" id="KQK19660">
    <property type="protein sequence ID" value="KQK19660"/>
    <property type="gene ID" value="BRADI_1g49630v3"/>
</dbReference>